<dbReference type="RefSeq" id="WP_201359806.1">
    <property type="nucleotide sequence ID" value="NZ_BNJJ01000001.1"/>
</dbReference>
<gene>
    <name evidence="2" type="ORF">KSZ_01050</name>
</gene>
<protein>
    <recommendedName>
        <fullName evidence="4">NarG-like domain-containing protein</fullName>
    </recommendedName>
</protein>
<evidence type="ECO:0000256" key="1">
    <source>
        <dbReference type="SAM" id="MobiDB-lite"/>
    </source>
</evidence>
<dbReference type="EMBL" id="BNJJ01000001">
    <property type="protein sequence ID" value="GHO82099.1"/>
    <property type="molecule type" value="Genomic_DNA"/>
</dbReference>
<comment type="caution">
    <text evidence="2">The sequence shown here is derived from an EMBL/GenBank/DDBJ whole genome shotgun (WGS) entry which is preliminary data.</text>
</comment>
<name>A0ABQ3V8D0_9CHLR</name>
<proteinExistence type="predicted"/>
<accession>A0ABQ3V8D0</accession>
<feature type="region of interest" description="Disordered" evidence="1">
    <location>
        <begin position="1"/>
        <end position="32"/>
    </location>
</feature>
<reference evidence="2 3" key="1">
    <citation type="journal article" date="2021" name="Int. J. Syst. Evol. Microbiol.">
        <title>Reticulibacter mediterranei gen. nov., sp. nov., within the new family Reticulibacteraceae fam. nov., and Ktedonospora formicarum gen. nov., sp. nov., Ktedonobacter robiniae sp. nov., Dictyobacter formicarum sp. nov. and Dictyobacter arantiisoli sp. nov., belonging to the class Ktedonobacteria.</title>
        <authorList>
            <person name="Yabe S."/>
            <person name="Zheng Y."/>
            <person name="Wang C.M."/>
            <person name="Sakai Y."/>
            <person name="Abe K."/>
            <person name="Yokota A."/>
            <person name="Donadio S."/>
            <person name="Cavaletti L."/>
            <person name="Monciardini P."/>
        </authorList>
    </citation>
    <scope>NUCLEOTIDE SEQUENCE [LARGE SCALE GENOMIC DNA]</scope>
    <source>
        <strain evidence="2 3">SOSP1-9</strain>
    </source>
</reference>
<evidence type="ECO:0000313" key="2">
    <source>
        <dbReference type="EMBL" id="GHO82099.1"/>
    </source>
</evidence>
<keyword evidence="3" id="KW-1185">Reference proteome</keyword>
<feature type="compositionally biased region" description="Polar residues" evidence="1">
    <location>
        <begin position="1"/>
        <end position="25"/>
    </location>
</feature>
<sequence>MSTSGVQAVGTNSKQATSAQKQVRQQSHKSKLEAREARDFWLLISPWVIGFLFFYRRPGGGIVYFKLYRLHRNVYRPKFYWPAELYIPICGFYFLEIAGCDGILCGAIGAAGAGGLTAAGSAA</sequence>
<evidence type="ECO:0000313" key="3">
    <source>
        <dbReference type="Proteomes" id="UP000635565"/>
    </source>
</evidence>
<dbReference type="Proteomes" id="UP000635565">
    <property type="component" value="Unassembled WGS sequence"/>
</dbReference>
<organism evidence="2 3">
    <name type="scientific">Dictyobacter formicarum</name>
    <dbReference type="NCBI Taxonomy" id="2778368"/>
    <lineage>
        <taxon>Bacteria</taxon>
        <taxon>Bacillati</taxon>
        <taxon>Chloroflexota</taxon>
        <taxon>Ktedonobacteria</taxon>
        <taxon>Ktedonobacterales</taxon>
        <taxon>Dictyobacteraceae</taxon>
        <taxon>Dictyobacter</taxon>
    </lineage>
</organism>
<evidence type="ECO:0008006" key="4">
    <source>
        <dbReference type="Google" id="ProtNLM"/>
    </source>
</evidence>